<reference evidence="2" key="1">
    <citation type="submission" date="2017-09" db="EMBL/GenBank/DDBJ databases">
        <title>Genome sequence of Nannocystis excedens DSM 71.</title>
        <authorList>
            <person name="Blom J."/>
        </authorList>
    </citation>
    <scope>NUCLEOTIDE SEQUENCE [LARGE SCALE GENOMIC DNA]</scope>
    <source>
        <strain evidence="2">type strain: E19</strain>
    </source>
</reference>
<dbReference type="EMBL" id="LT960614">
    <property type="protein sequence ID" value="SON55834.1"/>
    <property type="molecule type" value="Genomic_DNA"/>
</dbReference>
<dbReference type="Pfam" id="PF05954">
    <property type="entry name" value="Phage_GPD"/>
    <property type="match status" value="1"/>
</dbReference>
<dbReference type="RefSeq" id="WP_099556292.1">
    <property type="nucleotide sequence ID" value="NZ_LT960614.1"/>
</dbReference>
<dbReference type="AlphaFoldDB" id="A0A2C9D686"/>
<proteinExistence type="predicted"/>
<dbReference type="Proteomes" id="UP000223606">
    <property type="component" value="Chromosome 1"/>
</dbReference>
<sequence length="335" mass="36079">MAVRFPRVEVTGPQGGNLYTRFSSTLASITITDAAGYDADECVLRFRMTPPYMTAPELGTIYDVTAGWSDGIGGTYKGRFSVQRVGFGGDPKRGYEMLVICRSALLSDKLLDQGSEHFDDKTFGDIAKKVAKDAGLEAVVDKELAAIKIKYRLRRSQSRIDFLTDMASDFGATCKVAMDKIILAKRGSGKSASGADLPTITPIFIGGEFGHNVDFELRGVVSESGTETYDPKTGKLIKSADTGKGKGKAKAIHQAASTEEAKAMAAARLRELLRRTISGYFEMPGNPIAFAGADVKPLGYGPDISQAKMVAESVIHEISPQDGWITTVTVERKPD</sequence>
<dbReference type="KEGG" id="hdi:HDIA_2293"/>
<evidence type="ECO:0000313" key="1">
    <source>
        <dbReference type="EMBL" id="SON55834.1"/>
    </source>
</evidence>
<dbReference type="SUPFAM" id="SSF69279">
    <property type="entry name" value="Phage tail proteins"/>
    <property type="match status" value="1"/>
</dbReference>
<protein>
    <submittedName>
        <fullName evidence="1">Tail protein</fullName>
    </submittedName>
</protein>
<gene>
    <name evidence="1" type="ORF">HDIA_2293</name>
</gene>
<evidence type="ECO:0000313" key="2">
    <source>
        <dbReference type="Proteomes" id="UP000223606"/>
    </source>
</evidence>
<dbReference type="OrthoDB" id="8361056at2"/>
<keyword evidence="2" id="KW-1185">Reference proteome</keyword>
<organism evidence="1 2">
    <name type="scientific">Hartmannibacter diazotrophicus</name>
    <dbReference type="NCBI Taxonomy" id="1482074"/>
    <lineage>
        <taxon>Bacteria</taxon>
        <taxon>Pseudomonadati</taxon>
        <taxon>Pseudomonadota</taxon>
        <taxon>Alphaproteobacteria</taxon>
        <taxon>Hyphomicrobiales</taxon>
        <taxon>Pleomorphomonadaceae</taxon>
        <taxon>Hartmannibacter</taxon>
    </lineage>
</organism>
<name>A0A2C9D686_9HYPH</name>
<accession>A0A2C9D686</accession>